<evidence type="ECO:0000259" key="13">
    <source>
        <dbReference type="PROSITE" id="PS50004"/>
    </source>
</evidence>
<dbReference type="AlphaFoldDB" id="A0A7R9MHK4"/>
<keyword evidence="5" id="KW-1003">Cell membrane</keyword>
<dbReference type="GO" id="GO:0046872">
    <property type="term" value="F:metal ion binding"/>
    <property type="evidence" value="ECO:0007669"/>
    <property type="project" value="UniProtKB-KW"/>
</dbReference>
<evidence type="ECO:0000313" key="15">
    <source>
        <dbReference type="Proteomes" id="UP000728032"/>
    </source>
</evidence>
<protein>
    <recommendedName>
        <fullName evidence="13">C2 domain-containing protein</fullName>
    </recommendedName>
</protein>
<dbReference type="GO" id="GO:0071277">
    <property type="term" value="P:cellular response to calcium ion"/>
    <property type="evidence" value="ECO:0007669"/>
    <property type="project" value="TreeGrafter"/>
</dbReference>
<evidence type="ECO:0000256" key="1">
    <source>
        <dbReference type="ARBA" id="ARBA00004123"/>
    </source>
</evidence>
<feature type="compositionally biased region" description="Pro residues" evidence="12">
    <location>
        <begin position="556"/>
        <end position="566"/>
    </location>
</feature>
<dbReference type="GO" id="GO:0032991">
    <property type="term" value="C:protein-containing complex"/>
    <property type="evidence" value="ECO:0007669"/>
    <property type="project" value="UniProtKB-ARBA"/>
</dbReference>
<dbReference type="SUPFAM" id="SSF49562">
    <property type="entry name" value="C2 domain (Calcium/lipid-binding domain, CaLB)"/>
    <property type="match status" value="1"/>
</dbReference>
<accession>A0A7R9MHK4</accession>
<dbReference type="Proteomes" id="UP000728032">
    <property type="component" value="Unassembled WGS sequence"/>
</dbReference>
<dbReference type="OrthoDB" id="5855668at2759"/>
<dbReference type="GO" id="GO:0005544">
    <property type="term" value="F:calcium-dependent phospholipid binding"/>
    <property type="evidence" value="ECO:0007669"/>
    <property type="project" value="InterPro"/>
</dbReference>
<dbReference type="SMART" id="SM00327">
    <property type="entry name" value="VWA"/>
    <property type="match status" value="1"/>
</dbReference>
<feature type="region of interest" description="Disordered" evidence="12">
    <location>
        <begin position="394"/>
        <end position="611"/>
    </location>
</feature>
<feature type="domain" description="C2" evidence="13">
    <location>
        <begin position="1"/>
        <end position="117"/>
    </location>
</feature>
<dbReference type="Gene3D" id="2.60.40.150">
    <property type="entry name" value="C2 domain"/>
    <property type="match status" value="1"/>
</dbReference>
<evidence type="ECO:0000256" key="2">
    <source>
        <dbReference type="ARBA" id="ARBA00004236"/>
    </source>
</evidence>
<evidence type="ECO:0000256" key="11">
    <source>
        <dbReference type="ARBA" id="ARBA00023242"/>
    </source>
</evidence>
<evidence type="ECO:0000256" key="10">
    <source>
        <dbReference type="ARBA" id="ARBA00023136"/>
    </source>
</evidence>
<evidence type="ECO:0000256" key="5">
    <source>
        <dbReference type="ARBA" id="ARBA00022475"/>
    </source>
</evidence>
<evidence type="ECO:0000256" key="3">
    <source>
        <dbReference type="ARBA" id="ARBA00004496"/>
    </source>
</evidence>
<dbReference type="FunFam" id="2.60.40.150:FF:000042">
    <property type="entry name" value="Copine 3"/>
    <property type="match status" value="1"/>
</dbReference>
<dbReference type="InterPro" id="IPR035892">
    <property type="entry name" value="C2_domain_sf"/>
</dbReference>
<dbReference type="PANTHER" id="PTHR10857:SF106">
    <property type="entry name" value="C2 DOMAIN-CONTAINING PROTEIN"/>
    <property type="match status" value="1"/>
</dbReference>
<keyword evidence="10" id="KW-0472">Membrane</keyword>
<keyword evidence="11" id="KW-0539">Nucleus</keyword>
<dbReference type="EMBL" id="OC931593">
    <property type="protein sequence ID" value="CAD7659182.1"/>
    <property type="molecule type" value="Genomic_DNA"/>
</dbReference>
<evidence type="ECO:0000256" key="12">
    <source>
        <dbReference type="SAM" id="MobiDB-lite"/>
    </source>
</evidence>
<dbReference type="InterPro" id="IPR045052">
    <property type="entry name" value="Copine"/>
</dbReference>
<dbReference type="InterPro" id="IPR002035">
    <property type="entry name" value="VWF_A"/>
</dbReference>
<dbReference type="Pfam" id="PF00168">
    <property type="entry name" value="C2"/>
    <property type="match status" value="1"/>
</dbReference>
<evidence type="ECO:0000313" key="14">
    <source>
        <dbReference type="EMBL" id="CAD7659182.1"/>
    </source>
</evidence>
<feature type="non-terminal residue" evidence="14">
    <location>
        <position position="1"/>
    </location>
</feature>
<keyword evidence="7" id="KW-0479">Metal-binding</keyword>
<dbReference type="GO" id="GO:0005737">
    <property type="term" value="C:cytoplasm"/>
    <property type="evidence" value="ECO:0007669"/>
    <property type="project" value="UniProtKB-SubCell"/>
</dbReference>
<name>A0A7R9MHK4_9ACAR</name>
<feature type="compositionally biased region" description="Pro residues" evidence="12">
    <location>
        <begin position="598"/>
        <end position="611"/>
    </location>
</feature>
<organism evidence="14">
    <name type="scientific">Oppiella nova</name>
    <dbReference type="NCBI Taxonomy" id="334625"/>
    <lineage>
        <taxon>Eukaryota</taxon>
        <taxon>Metazoa</taxon>
        <taxon>Ecdysozoa</taxon>
        <taxon>Arthropoda</taxon>
        <taxon>Chelicerata</taxon>
        <taxon>Arachnida</taxon>
        <taxon>Acari</taxon>
        <taxon>Acariformes</taxon>
        <taxon>Sarcoptiformes</taxon>
        <taxon>Oribatida</taxon>
        <taxon>Brachypylina</taxon>
        <taxon>Oppioidea</taxon>
        <taxon>Oppiidae</taxon>
        <taxon>Oppiella</taxon>
    </lineage>
</organism>
<comment type="similarity">
    <text evidence="4">Belongs to the copine family.</text>
</comment>
<reference evidence="14" key="1">
    <citation type="submission" date="2020-11" db="EMBL/GenBank/DDBJ databases">
        <authorList>
            <person name="Tran Van P."/>
        </authorList>
    </citation>
    <scope>NUCLEOTIDE SEQUENCE</scope>
</reference>
<dbReference type="InterPro" id="IPR000008">
    <property type="entry name" value="C2_dom"/>
</dbReference>
<dbReference type="InterPro" id="IPR036465">
    <property type="entry name" value="vWFA_dom_sf"/>
</dbReference>
<dbReference type="PROSITE" id="PS50004">
    <property type="entry name" value="C2"/>
    <property type="match status" value="1"/>
</dbReference>
<keyword evidence="6" id="KW-0963">Cytoplasm</keyword>
<comment type="subcellular location">
    <subcellularLocation>
        <location evidence="2">Cell membrane</location>
    </subcellularLocation>
    <subcellularLocation>
        <location evidence="3">Cytoplasm</location>
    </subcellularLocation>
    <subcellularLocation>
        <location evidence="1">Nucleus</location>
    </subcellularLocation>
</comment>
<evidence type="ECO:0000256" key="4">
    <source>
        <dbReference type="ARBA" id="ARBA00009048"/>
    </source>
</evidence>
<dbReference type="GO" id="GO:0005886">
    <property type="term" value="C:plasma membrane"/>
    <property type="evidence" value="ECO:0007669"/>
    <property type="project" value="UniProtKB-SubCell"/>
</dbReference>
<sequence>RAEELSANKQIALISFSATNLDKKDFLGKSDPYLTISRVNPDNTYTVVHKTEVIRNTLSPQWRPFNLKVQQLCGGDYDRNLKIDCYDWDENSAHDLIGSFVTNLRRLSAGPTQQNSYNCINEEKRKRKGKSYTNSGVVRLNTISISQEVTFLDYIRGGTQMHFAVAVDFTASNGNPSDPRSLHFMDYSGRPNQYEIALRSVAEIIKSYDTQGLYPSYGFGAKLPTGQTSHLFPLNNNMSYPYCRGIDEIIGCYKSTLSAVSLHGPTNFSPVINNTASIAQRFQDGKHYFVLLIITDGVISDMSETLDAIVNASSLPLSIIIIGVGNADFSSMDFLDGDGTQLVSRGKRAQRDIVQFVPLNRFVSGDWQQNQFELGRAVLAEIPTQFIHFMQTRGFKPSAPGQSTAAGIFPEPTGHEPTPIYPSIPSQPNPHPTAPSSQPSYPQPTPTAPSSYPSANPSYPNAPPVKPMAPPPPSANPSYPSAPNPYPSAYPASAPNPYPPTSGYPPPGANPYPPSSGYHPSAPYPGAPNSSSGVYPPSGPYPSGPNSSAGAYPPTGSYPPTNPYPSAPTSGAYRPPGPNPYPPTGNSYPSGPANPAYPSYPAPNQPNYPPY</sequence>
<dbReference type="Pfam" id="PF07002">
    <property type="entry name" value="Copine"/>
    <property type="match status" value="1"/>
</dbReference>
<dbReference type="InterPro" id="IPR010734">
    <property type="entry name" value="Copine_C"/>
</dbReference>
<dbReference type="EMBL" id="CAJPVJ010016768">
    <property type="protein sequence ID" value="CAG2176344.1"/>
    <property type="molecule type" value="Genomic_DNA"/>
</dbReference>
<feature type="compositionally biased region" description="Pro residues" evidence="12">
    <location>
        <begin position="419"/>
        <end position="433"/>
    </location>
</feature>
<evidence type="ECO:0000256" key="9">
    <source>
        <dbReference type="ARBA" id="ARBA00022837"/>
    </source>
</evidence>
<dbReference type="PANTHER" id="PTHR10857">
    <property type="entry name" value="COPINE"/>
    <property type="match status" value="1"/>
</dbReference>
<gene>
    <name evidence="14" type="ORF">ONB1V03_LOCUS15778</name>
</gene>
<feature type="compositionally biased region" description="Pro residues" evidence="12">
    <location>
        <begin position="460"/>
        <end position="514"/>
    </location>
</feature>
<dbReference type="InterPro" id="IPR037768">
    <property type="entry name" value="C2B_Copine"/>
</dbReference>
<proteinExistence type="inferred from homology"/>
<feature type="compositionally biased region" description="Low complexity" evidence="12">
    <location>
        <begin position="584"/>
        <end position="597"/>
    </location>
</feature>
<feature type="compositionally biased region" description="Low complexity" evidence="12">
    <location>
        <begin position="448"/>
        <end position="459"/>
    </location>
</feature>
<dbReference type="SMART" id="SM00239">
    <property type="entry name" value="C2"/>
    <property type="match status" value="1"/>
</dbReference>
<evidence type="ECO:0000256" key="6">
    <source>
        <dbReference type="ARBA" id="ARBA00022490"/>
    </source>
</evidence>
<evidence type="ECO:0000256" key="8">
    <source>
        <dbReference type="ARBA" id="ARBA00022737"/>
    </source>
</evidence>
<dbReference type="CDD" id="cd04047">
    <property type="entry name" value="C2B_Copine"/>
    <property type="match status" value="1"/>
</dbReference>
<dbReference type="SUPFAM" id="SSF53300">
    <property type="entry name" value="vWA-like"/>
    <property type="match status" value="1"/>
</dbReference>
<keyword evidence="8" id="KW-0677">Repeat</keyword>
<keyword evidence="15" id="KW-1185">Reference proteome</keyword>
<evidence type="ECO:0000256" key="7">
    <source>
        <dbReference type="ARBA" id="ARBA00022723"/>
    </source>
</evidence>
<keyword evidence="9" id="KW-0106">Calcium</keyword>
<dbReference type="GO" id="GO:0005634">
    <property type="term" value="C:nucleus"/>
    <property type="evidence" value="ECO:0007669"/>
    <property type="project" value="UniProtKB-SubCell"/>
</dbReference>